<dbReference type="OrthoDB" id="4062651at2759"/>
<evidence type="ECO:0000259" key="1">
    <source>
        <dbReference type="PROSITE" id="PS50011"/>
    </source>
</evidence>
<keyword evidence="3" id="KW-1185">Reference proteome</keyword>
<dbReference type="PANTHER" id="PTHR44167">
    <property type="entry name" value="OVARIAN-SPECIFIC SERINE/THREONINE-PROTEIN KINASE LOK-RELATED"/>
    <property type="match status" value="1"/>
</dbReference>
<dbReference type="Gene3D" id="1.10.510.10">
    <property type="entry name" value="Transferase(Phosphotransferase) domain 1"/>
    <property type="match status" value="1"/>
</dbReference>
<reference evidence="2 3" key="1">
    <citation type="submission" date="2015-07" db="EMBL/GenBank/DDBJ databases">
        <title>Emmonsia species relationships and genome sequence.</title>
        <authorList>
            <person name="Cuomo C.A."/>
            <person name="Schwartz I.S."/>
            <person name="Kenyon C."/>
            <person name="de Hoog G.S."/>
            <person name="Govender N.P."/>
            <person name="Botha A."/>
            <person name="Moreno L."/>
            <person name="de Vries M."/>
            <person name="Munoz J.F."/>
            <person name="Stielow J.B."/>
        </authorList>
    </citation>
    <scope>NUCLEOTIDE SEQUENCE [LARGE SCALE GENOMIC DNA]</scope>
    <source>
        <strain evidence="2 3">CBS 136260</strain>
    </source>
</reference>
<dbReference type="PROSITE" id="PS50011">
    <property type="entry name" value="PROTEIN_KINASE_DOM"/>
    <property type="match status" value="1"/>
</dbReference>
<name>A0A1B7NNU2_9EURO</name>
<dbReference type="PANTHER" id="PTHR44167:SF24">
    <property type="entry name" value="SERINE_THREONINE-PROTEIN KINASE CHK2"/>
    <property type="match status" value="1"/>
</dbReference>
<evidence type="ECO:0000313" key="3">
    <source>
        <dbReference type="Proteomes" id="UP000091918"/>
    </source>
</evidence>
<keyword evidence="2" id="KW-0418">Kinase</keyword>
<feature type="domain" description="Protein kinase" evidence="1">
    <location>
        <begin position="1"/>
        <end position="321"/>
    </location>
</feature>
<dbReference type="EMBL" id="LGUA01001500">
    <property type="protein sequence ID" value="OAX78472.1"/>
    <property type="molecule type" value="Genomic_DNA"/>
</dbReference>
<organism evidence="2 3">
    <name type="scientific">Emergomyces africanus</name>
    <dbReference type="NCBI Taxonomy" id="1955775"/>
    <lineage>
        <taxon>Eukaryota</taxon>
        <taxon>Fungi</taxon>
        <taxon>Dikarya</taxon>
        <taxon>Ascomycota</taxon>
        <taxon>Pezizomycotina</taxon>
        <taxon>Eurotiomycetes</taxon>
        <taxon>Eurotiomycetidae</taxon>
        <taxon>Onygenales</taxon>
        <taxon>Ajellomycetaceae</taxon>
        <taxon>Emergomyces</taxon>
    </lineage>
</organism>
<proteinExistence type="predicted"/>
<sequence length="348" mass="39777">MAPPSSELIGAAGCRYLLKQLIQERPHLGRVWLATSGQDKFILKDIPKTIFSSFNEDIRPRLRESPFLRLPHDTIPDQRIFVYKYMDDDFLSLVRNHISIQARKQILKASLQGIAELHSHDIVHLGEVSTLQSHSVRLILAPDIKPDNIMINYRGTGKETIVEQVQIIDLENAAYLPKGRCIKGMATLKASLASPSDIFSFAAVCIYAMLGQVIFEADEDLQKHESQGAFPHVIRLQRQVSFFGDREGLNGLMKHVGDEEVNRQILGFLWDDRVADYHSYKPFSDWPNVNDNEFKDVIRRMTNLDPQKRATACEVLEHPWFAESDDENTSYDAERICKSLEIAKERCK</sequence>
<dbReference type="GO" id="GO:0005524">
    <property type="term" value="F:ATP binding"/>
    <property type="evidence" value="ECO:0007669"/>
    <property type="project" value="InterPro"/>
</dbReference>
<accession>A0A1B7NNU2</accession>
<dbReference type="Pfam" id="PF00069">
    <property type="entry name" value="Pkinase"/>
    <property type="match status" value="1"/>
</dbReference>
<evidence type="ECO:0000313" key="2">
    <source>
        <dbReference type="EMBL" id="OAX78472.1"/>
    </source>
</evidence>
<dbReference type="GO" id="GO:0004674">
    <property type="term" value="F:protein serine/threonine kinase activity"/>
    <property type="evidence" value="ECO:0007669"/>
    <property type="project" value="UniProtKB-KW"/>
</dbReference>
<protein>
    <submittedName>
        <fullName evidence="2">Serine/threonine protein kinase</fullName>
    </submittedName>
</protein>
<gene>
    <name evidence="2" type="ORF">ACJ72_07221</name>
</gene>
<dbReference type="SMART" id="SM00220">
    <property type="entry name" value="S_TKc"/>
    <property type="match status" value="1"/>
</dbReference>
<dbReference type="SUPFAM" id="SSF56112">
    <property type="entry name" value="Protein kinase-like (PK-like)"/>
    <property type="match status" value="1"/>
</dbReference>
<dbReference type="AlphaFoldDB" id="A0A1B7NNU2"/>
<comment type="caution">
    <text evidence="2">The sequence shown here is derived from an EMBL/GenBank/DDBJ whole genome shotgun (WGS) entry which is preliminary data.</text>
</comment>
<dbReference type="GO" id="GO:0044773">
    <property type="term" value="P:mitotic DNA damage checkpoint signaling"/>
    <property type="evidence" value="ECO:0007669"/>
    <property type="project" value="TreeGrafter"/>
</dbReference>
<dbReference type="InterPro" id="IPR000719">
    <property type="entry name" value="Prot_kinase_dom"/>
</dbReference>
<dbReference type="STRING" id="1658172.A0A1B7NNU2"/>
<keyword evidence="2" id="KW-0723">Serine/threonine-protein kinase</keyword>
<dbReference type="InterPro" id="IPR011009">
    <property type="entry name" value="Kinase-like_dom_sf"/>
</dbReference>
<keyword evidence="2" id="KW-0808">Transferase</keyword>
<dbReference type="GO" id="GO:0005634">
    <property type="term" value="C:nucleus"/>
    <property type="evidence" value="ECO:0007669"/>
    <property type="project" value="TreeGrafter"/>
</dbReference>
<dbReference type="Proteomes" id="UP000091918">
    <property type="component" value="Unassembled WGS sequence"/>
</dbReference>